<evidence type="ECO:0000256" key="2">
    <source>
        <dbReference type="ARBA" id="ARBA00023136"/>
    </source>
</evidence>
<sequence length="540" mass="56719">MASPIFGDKLADFHDIAYSSYSPDDVAKLLAANQTLPVSIASFKVQGAGSKTRSSFLRAQIDPLVNAPATRTLPELLKQLDATARRFKRFGTYSAAEFKLDLATVTPYKALLAAENESSSSPDFASDDNPLHEPYRGIKPLDLKATLILTQANPHPIHLKSVVRDNGPAAFSATAALKNLLGGAETLSIVASRETSPTASASYAAEFSAPLCIKSPDNRVHLSAFSTDNTAAYPSLAFATGARGASLKLVANSPCHPASFAEFGVATVQRTLSDLGSASETVKNTPAQSTKTSVYSRFAIDLRTSKPDSPLFVDGGYLLDWQTEAAGLGDASKISGDVAFLKTQAVAQASKSLDPENDHIVFSAAAGTGLLWSYARPGYAQSSTFYDRFFLGGPNGGISASSSSPPGVFLHAYTPSGLGPRDGADAIGGDAYAAGSVSVLLKLPRLTRGFAAEYLAPLRVLAYFTQASLIEGSTAPDRSVRSLYKSIFDSPTTSGGLGLIYRTSAAQLELIYSAPFVVPSSAEAAVRKGWQLGVGFDVDL</sequence>
<evidence type="ECO:0000259" key="3">
    <source>
        <dbReference type="Pfam" id="PF01103"/>
    </source>
</evidence>
<evidence type="ECO:0000256" key="1">
    <source>
        <dbReference type="ARBA" id="ARBA00004370"/>
    </source>
</evidence>
<feature type="domain" description="Bacterial surface antigen (D15)" evidence="3">
    <location>
        <begin position="179"/>
        <end position="536"/>
    </location>
</feature>
<dbReference type="Pfam" id="PF01103">
    <property type="entry name" value="Omp85"/>
    <property type="match status" value="1"/>
</dbReference>
<dbReference type="OrthoDB" id="1724197at2759"/>
<dbReference type="InterPro" id="IPR000184">
    <property type="entry name" value="Bac_surfAg_D15"/>
</dbReference>
<gene>
    <name evidence="4" type="ORF">SAPINGB_P004525</name>
</gene>
<dbReference type="RefSeq" id="XP_031855131.1">
    <property type="nucleotide sequence ID" value="XM_031999240.1"/>
</dbReference>
<proteinExistence type="predicted"/>
<evidence type="ECO:0000313" key="4">
    <source>
        <dbReference type="EMBL" id="VVT55295.1"/>
    </source>
</evidence>
<comment type="subcellular location">
    <subcellularLocation>
        <location evidence="1">Membrane</location>
    </subcellularLocation>
</comment>
<evidence type="ECO:0000313" key="5">
    <source>
        <dbReference type="Proteomes" id="UP000398389"/>
    </source>
</evidence>
<dbReference type="AlphaFoldDB" id="A0A5E8C2E4"/>
<dbReference type="EMBL" id="CABVLU010000003">
    <property type="protein sequence ID" value="VVT55295.1"/>
    <property type="molecule type" value="Genomic_DNA"/>
</dbReference>
<organism evidence="4 5">
    <name type="scientific">Magnusiomyces paraingens</name>
    <dbReference type="NCBI Taxonomy" id="2606893"/>
    <lineage>
        <taxon>Eukaryota</taxon>
        <taxon>Fungi</taxon>
        <taxon>Dikarya</taxon>
        <taxon>Ascomycota</taxon>
        <taxon>Saccharomycotina</taxon>
        <taxon>Dipodascomycetes</taxon>
        <taxon>Dipodascales</taxon>
        <taxon>Dipodascaceae</taxon>
        <taxon>Magnusiomyces</taxon>
    </lineage>
</organism>
<name>A0A5E8C2E4_9ASCO</name>
<dbReference type="Gene3D" id="2.40.160.50">
    <property type="entry name" value="membrane protein fhac: a member of the omp85/tpsb transporter family"/>
    <property type="match status" value="1"/>
</dbReference>
<reference evidence="4 5" key="1">
    <citation type="submission" date="2019-09" db="EMBL/GenBank/DDBJ databases">
        <authorList>
            <person name="Brejova B."/>
        </authorList>
    </citation>
    <scope>NUCLEOTIDE SEQUENCE [LARGE SCALE GENOMIC DNA]</scope>
</reference>
<dbReference type="GO" id="GO:0019867">
    <property type="term" value="C:outer membrane"/>
    <property type="evidence" value="ECO:0007669"/>
    <property type="project" value="InterPro"/>
</dbReference>
<accession>A0A5E8C2E4</accession>
<keyword evidence="5" id="KW-1185">Reference proteome</keyword>
<protein>
    <recommendedName>
        <fullName evidence="3">Bacterial surface antigen (D15) domain-containing protein</fullName>
    </recommendedName>
</protein>
<dbReference type="Proteomes" id="UP000398389">
    <property type="component" value="Unassembled WGS sequence"/>
</dbReference>
<keyword evidence="2" id="KW-0472">Membrane</keyword>
<dbReference type="GeneID" id="43583340"/>